<reference evidence="7 8" key="1">
    <citation type="journal article" date="2024" name="Chem. Sci.">
        <title>Discovery of megapolipeptins by genome mining of a Burkholderiales bacteria collection.</title>
        <authorList>
            <person name="Paulo B.S."/>
            <person name="Recchia M.J.J."/>
            <person name="Lee S."/>
            <person name="Fergusson C.H."/>
            <person name="Romanowski S.B."/>
            <person name="Hernandez A."/>
            <person name="Krull N."/>
            <person name="Liu D.Y."/>
            <person name="Cavanagh H."/>
            <person name="Bos A."/>
            <person name="Gray C.A."/>
            <person name="Murphy B.T."/>
            <person name="Linington R.G."/>
            <person name="Eustaquio A.S."/>
        </authorList>
    </citation>
    <scope>NUCLEOTIDE SEQUENCE [LARGE SCALE GENOMIC DNA]</scope>
    <source>
        <strain evidence="7 8">RL17-379-BIB-C</strain>
    </source>
</reference>
<dbReference type="InterPro" id="IPR015679">
    <property type="entry name" value="PLipase_D_fam"/>
</dbReference>
<feature type="transmembrane region" description="Helical" evidence="5">
    <location>
        <begin position="232"/>
        <end position="254"/>
    </location>
</feature>
<evidence type="ECO:0000313" key="8">
    <source>
        <dbReference type="Proteomes" id="UP001629288"/>
    </source>
</evidence>
<evidence type="ECO:0000256" key="3">
    <source>
        <dbReference type="ARBA" id="ARBA00022801"/>
    </source>
</evidence>
<evidence type="ECO:0000256" key="4">
    <source>
        <dbReference type="ARBA" id="ARBA00023098"/>
    </source>
</evidence>
<keyword evidence="3" id="KW-0378">Hydrolase</keyword>
<protein>
    <submittedName>
        <fullName evidence="7">Phospholipase D-like domain-containing protein</fullName>
    </submittedName>
</protein>
<comment type="catalytic activity">
    <reaction evidence="1">
        <text>a 1,2-diacyl-sn-glycero-3-phosphocholine + H2O = a 1,2-diacyl-sn-glycero-3-phosphate + choline + H(+)</text>
        <dbReference type="Rhea" id="RHEA:14445"/>
        <dbReference type="ChEBI" id="CHEBI:15354"/>
        <dbReference type="ChEBI" id="CHEBI:15377"/>
        <dbReference type="ChEBI" id="CHEBI:15378"/>
        <dbReference type="ChEBI" id="CHEBI:57643"/>
        <dbReference type="ChEBI" id="CHEBI:58608"/>
        <dbReference type="EC" id="3.1.4.4"/>
    </reaction>
</comment>
<evidence type="ECO:0000313" key="7">
    <source>
        <dbReference type="EMBL" id="MFM0443652.1"/>
    </source>
</evidence>
<gene>
    <name evidence="7" type="ORF">PQR00_08635</name>
</gene>
<dbReference type="SMART" id="SM00155">
    <property type="entry name" value="PLDc"/>
    <property type="match status" value="2"/>
</dbReference>
<dbReference type="Proteomes" id="UP001629288">
    <property type="component" value="Unassembled WGS sequence"/>
</dbReference>
<proteinExistence type="predicted"/>
<dbReference type="Gene3D" id="3.30.870.10">
    <property type="entry name" value="Endonuclease Chain A"/>
    <property type="match status" value="2"/>
</dbReference>
<evidence type="ECO:0000259" key="6">
    <source>
        <dbReference type="PROSITE" id="PS50035"/>
    </source>
</evidence>
<evidence type="ECO:0000256" key="2">
    <source>
        <dbReference type="ARBA" id="ARBA00022737"/>
    </source>
</evidence>
<sequence length="689" mass="75023">MSTTASGRLLDDQSPPQPVPGLVVGIRDESAIFASEFWNATSGADGRFVVTMDADATPEFGTRRLGVYVYTPCHRQLLFVPKDDEPAPDLALGDVTIPRAESTGFTVTLGGEKNPDGSPKARPVREGNAVRLLIDNESAWGHLKDVMEGAASEINVMQLEFDVPPEFHVAESAEQPEIVFSFGSPVDPVAGRKVDTLDYRPERILLDKASQGRKVRVIMPHQDLTNVTAGTAVIEILLALILLAIAPLGAYAISKYWPLLRGWKHLQDYLAAAGRTVDVQGFRVTPFNVVHAKSVLVDDTRAVVIGSPFNQSYWDASTHRVFDPRRGSATGEPVPVHDVSLGVRGPAFKDLHDAFRLHWNTSDPGASVAPIPVASPVGALEAGEDGVATLQLVRTLNAGAFPAIDKGERGILEAYLRAIEQAKKYIYLENQYFTNDAIGTALAAALNDTSRPALRIIVLINVTPDIPFYPSWQTNLIQRIRKEAGTNASRIEFFSAWSHDPPIPSLGHNFPMIMANYLHTKAAIVDDVWATLGSANLDGASLDACELIHALQFTDNVNHELNYVFFDGIDGHPAAGANPNVIDLLRRRLWGEHLGIDPGDAGLQASGSNSADWLQLWKTTANNKLESLRANPHTINPDLGRVLMYPQGPIGGLTDARSFLNSLFVGPEVVFDMVVERVRSFHFDQGSWA</sequence>
<comment type="caution">
    <text evidence="7">The sequence shown here is derived from an EMBL/GenBank/DDBJ whole genome shotgun (WGS) entry which is preliminary data.</text>
</comment>
<dbReference type="PROSITE" id="PS50035">
    <property type="entry name" value="PLD"/>
    <property type="match status" value="1"/>
</dbReference>
<dbReference type="InterPro" id="IPR001736">
    <property type="entry name" value="PLipase_D/transphosphatidylase"/>
</dbReference>
<keyword evidence="8" id="KW-1185">Reference proteome</keyword>
<dbReference type="Pfam" id="PF13091">
    <property type="entry name" value="PLDc_2"/>
    <property type="match status" value="1"/>
</dbReference>
<feature type="domain" description="PLD phosphodiesterase" evidence="6">
    <location>
        <begin position="514"/>
        <end position="541"/>
    </location>
</feature>
<name>A0ABW9BY99_9BURK</name>
<dbReference type="PANTHER" id="PTHR18896">
    <property type="entry name" value="PHOSPHOLIPASE D"/>
    <property type="match status" value="1"/>
</dbReference>
<accession>A0ABW9BY99</accession>
<organism evidence="7 8">
    <name type="scientific">Paraburkholderia strydomiana</name>
    <dbReference type="NCBI Taxonomy" id="1245417"/>
    <lineage>
        <taxon>Bacteria</taxon>
        <taxon>Pseudomonadati</taxon>
        <taxon>Pseudomonadota</taxon>
        <taxon>Betaproteobacteria</taxon>
        <taxon>Burkholderiales</taxon>
        <taxon>Burkholderiaceae</taxon>
        <taxon>Paraburkholderia</taxon>
    </lineage>
</organism>
<dbReference type="RefSeq" id="WP_408128276.1">
    <property type="nucleotide sequence ID" value="NZ_JAQQDH010000002.1"/>
</dbReference>
<keyword evidence="5" id="KW-0812">Transmembrane</keyword>
<dbReference type="InterPro" id="IPR025202">
    <property type="entry name" value="PLD-like_dom"/>
</dbReference>
<evidence type="ECO:0000256" key="1">
    <source>
        <dbReference type="ARBA" id="ARBA00000798"/>
    </source>
</evidence>
<keyword evidence="4" id="KW-0443">Lipid metabolism</keyword>
<dbReference type="PANTHER" id="PTHR18896:SF76">
    <property type="entry name" value="PHOSPHOLIPASE"/>
    <property type="match status" value="1"/>
</dbReference>
<dbReference type="EMBL" id="JAQQDH010000002">
    <property type="protein sequence ID" value="MFM0443652.1"/>
    <property type="molecule type" value="Genomic_DNA"/>
</dbReference>
<evidence type="ECO:0000256" key="5">
    <source>
        <dbReference type="SAM" id="Phobius"/>
    </source>
</evidence>
<dbReference type="SUPFAM" id="SSF56024">
    <property type="entry name" value="Phospholipase D/nuclease"/>
    <property type="match status" value="2"/>
</dbReference>
<keyword evidence="5" id="KW-1133">Transmembrane helix</keyword>
<keyword evidence="5" id="KW-0472">Membrane</keyword>
<keyword evidence="2" id="KW-0677">Repeat</keyword>